<feature type="region of interest" description="Disordered" evidence="1">
    <location>
        <begin position="1"/>
        <end position="134"/>
    </location>
</feature>
<evidence type="ECO:0000256" key="1">
    <source>
        <dbReference type="SAM" id="MobiDB-lite"/>
    </source>
</evidence>
<comment type="caution">
    <text evidence="2">The sequence shown here is derived from an EMBL/GenBank/DDBJ whole genome shotgun (WGS) entry which is preliminary data.</text>
</comment>
<sequence length="521" mass="57525">MPKKRTHTFKHLQSSNSSASATRKDGTGSNDSPTVNERLTALRLVETPEGLQKKRDLAASVNQPSVPPELRGILGVPESAPPKPKLGVRLREMRRTPGPAPPKSWLGYGTQWQSGSGVRGGKGRKGVASASDAQRTRPKKLLRFSLLVDGTFDVAAEPSGLLHMALKRLAEQWDLFDEEDFPSLVDVPLRLRLRLLSYLGYYGPSIDTTALQALTQGDEPLTHLDLSGLAGHGALTVKKLARLFEVTTDTTQTADSIVESWDAEEVTLESVLNPSPTMTARFHTLTHLSLSHPPPTASWRDLLALSKHVPQLTNLSLAYWSRPTLTPNLAMATVSSRHSPDVRAGGTHYYSSLDDDHIEAAALLRQLSSNLLCIQWLDLEGCADWFPALSTLAVASASDVARTTSDESWIETTHSAVAIMAQNWKNLSYIRCAQGWLPSLKGLYNVDRSLAPDFKHLLVRHADQFPEALVADEYEIEGRKGRIWLDSEQKLIAAGRRIYTIRRDRSCKPITIDFGWCRRPA</sequence>
<proteinExistence type="predicted"/>
<evidence type="ECO:0000313" key="3">
    <source>
        <dbReference type="Proteomes" id="UP001310594"/>
    </source>
</evidence>
<name>A0AAN7W7A1_9PEZI</name>
<dbReference type="SUPFAM" id="SSF52047">
    <property type="entry name" value="RNI-like"/>
    <property type="match status" value="1"/>
</dbReference>
<accession>A0AAN7W7A1</accession>
<reference evidence="2" key="1">
    <citation type="submission" date="2023-08" db="EMBL/GenBank/DDBJ databases">
        <title>Black Yeasts Isolated from many extreme environments.</title>
        <authorList>
            <person name="Coleine C."/>
            <person name="Stajich J.E."/>
            <person name="Selbmann L."/>
        </authorList>
    </citation>
    <scope>NUCLEOTIDE SEQUENCE</scope>
    <source>
        <strain evidence="2">CCFEE 5810</strain>
    </source>
</reference>
<gene>
    <name evidence="2" type="ORF">LTR97_008509</name>
</gene>
<dbReference type="AlphaFoldDB" id="A0AAN7W7A1"/>
<organism evidence="2 3">
    <name type="scientific">Elasticomyces elasticus</name>
    <dbReference type="NCBI Taxonomy" id="574655"/>
    <lineage>
        <taxon>Eukaryota</taxon>
        <taxon>Fungi</taxon>
        <taxon>Dikarya</taxon>
        <taxon>Ascomycota</taxon>
        <taxon>Pezizomycotina</taxon>
        <taxon>Dothideomycetes</taxon>
        <taxon>Dothideomycetidae</taxon>
        <taxon>Mycosphaerellales</taxon>
        <taxon>Teratosphaeriaceae</taxon>
        <taxon>Elasticomyces</taxon>
    </lineage>
</organism>
<evidence type="ECO:0000313" key="2">
    <source>
        <dbReference type="EMBL" id="KAK5696089.1"/>
    </source>
</evidence>
<feature type="compositionally biased region" description="Polar residues" evidence="1">
    <location>
        <begin position="11"/>
        <end position="37"/>
    </location>
</feature>
<dbReference type="EMBL" id="JAVRQU010000013">
    <property type="protein sequence ID" value="KAK5696089.1"/>
    <property type="molecule type" value="Genomic_DNA"/>
</dbReference>
<protein>
    <submittedName>
        <fullName evidence="2">Uncharacterized protein</fullName>
    </submittedName>
</protein>
<feature type="compositionally biased region" description="Basic residues" evidence="1">
    <location>
        <begin position="1"/>
        <end position="10"/>
    </location>
</feature>
<dbReference type="Proteomes" id="UP001310594">
    <property type="component" value="Unassembled WGS sequence"/>
</dbReference>